<evidence type="ECO:0000313" key="1">
    <source>
        <dbReference type="EMBL" id="CAF2117025.1"/>
    </source>
</evidence>
<dbReference type="Proteomes" id="UP001295469">
    <property type="component" value="Chromosome C08"/>
</dbReference>
<accession>A0A816V4W6</accession>
<gene>
    <name evidence="1" type="ORF">DARMORV10_C08P53560.1</name>
</gene>
<reference evidence="1" key="1">
    <citation type="submission" date="2021-01" db="EMBL/GenBank/DDBJ databases">
        <authorList>
            <consortium name="Genoscope - CEA"/>
            <person name="William W."/>
        </authorList>
    </citation>
    <scope>NUCLEOTIDE SEQUENCE</scope>
</reference>
<sequence>MLFCVDCEPISHVQAKERSPIIEHQKGVQPVVWDYENTPIQQGMTAEVAIRHITDALKMINISGPLKFFVYVASTSVSRIHPNHDSFFRQRHESPDDEYPQFHYHAVYSSEEAIPGDGKVHQVADLYIKYSLQELAERTEKGLYQGRSLILISGDRGFRQHVESMRSYNMVVKFIKPVSVFASLTSYAMSVSIDTVFAGAPI</sequence>
<name>A0A816V4W6_BRANA</name>
<organism evidence="1">
    <name type="scientific">Brassica napus</name>
    <name type="common">Rape</name>
    <dbReference type="NCBI Taxonomy" id="3708"/>
    <lineage>
        <taxon>Eukaryota</taxon>
        <taxon>Viridiplantae</taxon>
        <taxon>Streptophyta</taxon>
        <taxon>Embryophyta</taxon>
        <taxon>Tracheophyta</taxon>
        <taxon>Spermatophyta</taxon>
        <taxon>Magnoliopsida</taxon>
        <taxon>eudicotyledons</taxon>
        <taxon>Gunneridae</taxon>
        <taxon>Pentapetalae</taxon>
        <taxon>rosids</taxon>
        <taxon>malvids</taxon>
        <taxon>Brassicales</taxon>
        <taxon>Brassicaceae</taxon>
        <taxon>Brassiceae</taxon>
        <taxon>Brassica</taxon>
    </lineage>
</organism>
<protein>
    <submittedName>
        <fullName evidence="1">(rape) hypothetical protein</fullName>
    </submittedName>
</protein>
<dbReference type="AlphaFoldDB" id="A0A816V4W6"/>
<proteinExistence type="predicted"/>
<dbReference type="EMBL" id="HG994372">
    <property type="protein sequence ID" value="CAF2117025.1"/>
    <property type="molecule type" value="Genomic_DNA"/>
</dbReference>